<dbReference type="InterPro" id="IPR050445">
    <property type="entry name" value="Bact_polysacc_biosynth/exp"/>
</dbReference>
<gene>
    <name evidence="2" type="ORF">ACFOFO_25285</name>
</gene>
<dbReference type="PANTHER" id="PTHR32309:SF13">
    <property type="entry name" value="FERRIC ENTEROBACTIN TRANSPORT PROTEIN FEPE"/>
    <property type="match status" value="1"/>
</dbReference>
<feature type="transmembrane region" description="Helical" evidence="1">
    <location>
        <begin position="350"/>
        <end position="371"/>
    </location>
</feature>
<keyword evidence="1" id="KW-0812">Transmembrane</keyword>
<keyword evidence="1" id="KW-0472">Membrane</keyword>
<reference evidence="3" key="1">
    <citation type="journal article" date="2019" name="Int. J. Syst. Evol. Microbiol.">
        <title>The Global Catalogue of Microorganisms (GCM) 10K type strain sequencing project: providing services to taxonomists for standard genome sequencing and annotation.</title>
        <authorList>
            <consortium name="The Broad Institute Genomics Platform"/>
            <consortium name="The Broad Institute Genome Sequencing Center for Infectious Disease"/>
            <person name="Wu L."/>
            <person name="Ma J."/>
        </authorList>
    </citation>
    <scope>NUCLEOTIDE SEQUENCE [LARGE SCALE GENOMIC DNA]</scope>
    <source>
        <strain evidence="3">KCTC 42986</strain>
    </source>
</reference>
<feature type="transmembrane region" description="Helical" evidence="1">
    <location>
        <begin position="21"/>
        <end position="40"/>
    </location>
</feature>
<dbReference type="EMBL" id="JBHRTP010000105">
    <property type="protein sequence ID" value="MFC3111222.1"/>
    <property type="molecule type" value="Genomic_DNA"/>
</dbReference>
<evidence type="ECO:0000256" key="1">
    <source>
        <dbReference type="SAM" id="Phobius"/>
    </source>
</evidence>
<evidence type="ECO:0000313" key="3">
    <source>
        <dbReference type="Proteomes" id="UP001595530"/>
    </source>
</evidence>
<sequence length="376" mass="42167">MKRIPPRLEAVWSKYFSKLSPITFIGIPMLLGSLYFGVIAKDRYVSESQVMVRRSSDPEGASSISGLSSIISGGNSPAREDVTLVLAYIQSLDMLQKLDARLQLRQAFKRQGLDFFSALPADANQEDFLIFFNKRIEVSIDDKTGFLKIRTQGFTPEFAEKFNQTILAESEHYINEISYKIAREQVNFIAQEVALARKNLDHAKEAVLAYQNKHGLLDPIASAEAAGKVIAEMEARESLSQAELRNLKSYLNDNTPQVIAARNALDALQAQINAETTKLTAPGRDKLNRSAADFMEIKADVEFKADLYKLALSSVEKARIETARKLKNLIVIYSPHRPEEAEYPGRIKTLITMLVVISMLYAVLKLVLAIIKDHRE</sequence>
<name>A0ABV7FBW8_9BURK</name>
<protein>
    <submittedName>
        <fullName evidence="2">Lipopolysaccharide biosynthesis protein</fullName>
    </submittedName>
</protein>
<dbReference type="Proteomes" id="UP001595530">
    <property type="component" value="Unassembled WGS sequence"/>
</dbReference>
<proteinExistence type="predicted"/>
<keyword evidence="3" id="KW-1185">Reference proteome</keyword>
<accession>A0ABV7FBW8</accession>
<evidence type="ECO:0000313" key="2">
    <source>
        <dbReference type="EMBL" id="MFC3111222.1"/>
    </source>
</evidence>
<dbReference type="PANTHER" id="PTHR32309">
    <property type="entry name" value="TYROSINE-PROTEIN KINASE"/>
    <property type="match status" value="1"/>
</dbReference>
<comment type="caution">
    <text evidence="2">The sequence shown here is derived from an EMBL/GenBank/DDBJ whole genome shotgun (WGS) entry which is preliminary data.</text>
</comment>
<dbReference type="RefSeq" id="WP_390322669.1">
    <property type="nucleotide sequence ID" value="NZ_JBHRTP010000105.1"/>
</dbReference>
<organism evidence="2 3">
    <name type="scientific">Undibacterium arcticum</name>
    <dbReference type="NCBI Taxonomy" id="1762892"/>
    <lineage>
        <taxon>Bacteria</taxon>
        <taxon>Pseudomonadati</taxon>
        <taxon>Pseudomonadota</taxon>
        <taxon>Betaproteobacteria</taxon>
        <taxon>Burkholderiales</taxon>
        <taxon>Oxalobacteraceae</taxon>
        <taxon>Undibacterium</taxon>
    </lineage>
</organism>
<keyword evidence="1" id="KW-1133">Transmembrane helix</keyword>